<keyword evidence="12 14" id="KW-0539">Nucleus</keyword>
<evidence type="ECO:0000256" key="2">
    <source>
        <dbReference type="ARBA" id="ARBA00004123"/>
    </source>
</evidence>
<dbReference type="AlphaFoldDB" id="A0A2T9Z2R6"/>
<evidence type="ECO:0000256" key="4">
    <source>
        <dbReference type="ARBA" id="ARBA00005555"/>
    </source>
</evidence>
<dbReference type="GO" id="GO:0006325">
    <property type="term" value="P:chromatin organization"/>
    <property type="evidence" value="ECO:0007669"/>
    <property type="project" value="UniProtKB-KW"/>
</dbReference>
<evidence type="ECO:0000256" key="5">
    <source>
        <dbReference type="ARBA" id="ARBA00022679"/>
    </source>
</evidence>
<comment type="catalytic activity">
    <reaction evidence="1 14">
        <text>S-ubiquitinyl-[E2 ubiquitin-conjugating enzyme]-L-cysteine + [acceptor protein]-L-lysine = [E2 ubiquitin-conjugating enzyme]-L-cysteine + N(6)-ubiquitinyl-[acceptor protein]-L-lysine.</text>
        <dbReference type="EC" id="2.3.2.27"/>
    </reaction>
</comment>
<name>A0A2T9Z2R6_9FUNG</name>
<evidence type="ECO:0000256" key="6">
    <source>
        <dbReference type="ARBA" id="ARBA00022723"/>
    </source>
</evidence>
<feature type="coiled-coil region" evidence="15">
    <location>
        <begin position="287"/>
        <end position="314"/>
    </location>
</feature>
<gene>
    <name evidence="18" type="ORF">BB560_005594</name>
</gene>
<dbReference type="GO" id="GO:0061630">
    <property type="term" value="F:ubiquitin protein ligase activity"/>
    <property type="evidence" value="ECO:0007669"/>
    <property type="project" value="UniProtKB-EC"/>
</dbReference>
<proteinExistence type="inferred from homology"/>
<evidence type="ECO:0000256" key="3">
    <source>
        <dbReference type="ARBA" id="ARBA00004906"/>
    </source>
</evidence>
<comment type="pathway">
    <text evidence="3 14">Protein modification; protein ubiquitination.</text>
</comment>
<evidence type="ECO:0000256" key="10">
    <source>
        <dbReference type="ARBA" id="ARBA00022853"/>
    </source>
</evidence>
<dbReference type="GO" id="GO:0005634">
    <property type="term" value="C:nucleus"/>
    <property type="evidence" value="ECO:0007669"/>
    <property type="project" value="UniProtKB-SubCell"/>
</dbReference>
<keyword evidence="10 14" id="KW-0156">Chromatin regulator</keyword>
<dbReference type="InterPro" id="IPR001841">
    <property type="entry name" value="Znf_RING"/>
</dbReference>
<feature type="region of interest" description="Disordered" evidence="16">
    <location>
        <begin position="241"/>
        <end position="269"/>
    </location>
</feature>
<dbReference type="PANTHER" id="PTHR23163">
    <property type="entry name" value="RING FINGER PROTEIN-RELATED"/>
    <property type="match status" value="1"/>
</dbReference>
<comment type="subcellular location">
    <subcellularLocation>
        <location evidence="2 14">Nucleus</location>
    </subcellularLocation>
</comment>
<dbReference type="EC" id="2.3.2.27" evidence="14"/>
<evidence type="ECO:0000256" key="7">
    <source>
        <dbReference type="ARBA" id="ARBA00022771"/>
    </source>
</evidence>
<dbReference type="GO" id="GO:0016567">
    <property type="term" value="P:protein ubiquitination"/>
    <property type="evidence" value="ECO:0007669"/>
    <property type="project" value="UniProtKB-UniRule"/>
</dbReference>
<dbReference type="Gene3D" id="3.30.40.10">
    <property type="entry name" value="Zinc/RING finger domain, C3HC4 (zinc finger)"/>
    <property type="match status" value="1"/>
</dbReference>
<dbReference type="UniPathway" id="UPA00143"/>
<evidence type="ECO:0000313" key="19">
    <source>
        <dbReference type="Proteomes" id="UP000245609"/>
    </source>
</evidence>
<protein>
    <recommendedName>
        <fullName evidence="14">E3 ubiquitin protein ligase</fullName>
        <ecNumber evidence="14">2.3.2.27</ecNumber>
    </recommendedName>
</protein>
<accession>A0A2T9Z2R6</accession>
<evidence type="ECO:0000256" key="8">
    <source>
        <dbReference type="ARBA" id="ARBA00022786"/>
    </source>
</evidence>
<dbReference type="STRING" id="133381.A0A2T9Z2R6"/>
<evidence type="ECO:0000256" key="15">
    <source>
        <dbReference type="SAM" id="Coils"/>
    </source>
</evidence>
<keyword evidence="8 14" id="KW-0833">Ubl conjugation pathway</keyword>
<dbReference type="OrthoDB" id="10266039at2759"/>
<dbReference type="InterPro" id="IPR013956">
    <property type="entry name" value="E3_ubiquit_lig_Bre1"/>
</dbReference>
<evidence type="ECO:0000256" key="9">
    <source>
        <dbReference type="ARBA" id="ARBA00022833"/>
    </source>
</evidence>
<comment type="similarity">
    <text evidence="4 14">Belongs to the BRE1 family.</text>
</comment>
<dbReference type="Pfam" id="PF08647">
    <property type="entry name" value="BRE1"/>
    <property type="match status" value="1"/>
</dbReference>
<evidence type="ECO:0000256" key="11">
    <source>
        <dbReference type="ARBA" id="ARBA00023054"/>
    </source>
</evidence>
<evidence type="ECO:0000256" key="12">
    <source>
        <dbReference type="ARBA" id="ARBA00023242"/>
    </source>
</evidence>
<feature type="coiled-coil region" evidence="15">
    <location>
        <begin position="193"/>
        <end position="227"/>
    </location>
</feature>
<evidence type="ECO:0000256" key="14">
    <source>
        <dbReference type="RuleBase" id="RU365038"/>
    </source>
</evidence>
<dbReference type="PROSITE" id="PS00518">
    <property type="entry name" value="ZF_RING_1"/>
    <property type="match status" value="1"/>
</dbReference>
<keyword evidence="11 14" id="KW-0175">Coiled coil</keyword>
<dbReference type="GO" id="GO:0008270">
    <property type="term" value="F:zinc ion binding"/>
    <property type="evidence" value="ECO:0007669"/>
    <property type="project" value="UniProtKB-KW"/>
</dbReference>
<keyword evidence="6 14" id="KW-0479">Metal-binding</keyword>
<sequence>MMTEKKRNFQPDLKSEEGLDLLAKRRKPQEIDKNVEVKRKFNNNIEQMIDMENIRNFQKEAIWRQMNEYKRESLKDKAHVKQLEEKQLEWARRIYHLCSIWEETSAKLKHNLPPNALNSSCKAPNETWSGLLTSIDEPAKSESPTTLELNQSATKLQAKTEELCSLYDVLATSAQAKELSGASFLINPDSERLYKLQSEIDVSQMQLKEYKKQLSLREEELRLVQKKLDRSLCPVSSAIDSGKKLHSLPSKPEESKNESTTEQPLSESDQVEITSLKKIADGRLQEIKTLSEECSKLKIQIDKFNIELKSYSKEHISTHPAYLSLQSEVDYYRADSSQQRAEKQKLFSDIEKLKASRRIYQAQLQTQEVTQRQALEQSLQKVQQDLMRVRAHRDQVQRELEERKMYDLNEKSSYSEMERLTKARRERLVSLVLENRRLRAHIAAICGNKDAVDLYAKLPSCDDVTVTEELRKEVQKLSELLKSSPIASSELLDSNSSEHKASNGIDIAPGSDSSKLNGILAKDNHTDHSNLDEKLKRALLEKDELEKTSLLMEHEMQAIISGFSDLEEQVTHKVLNLISKEQLINKLIAEKAKYEEKFLALNKEREAQKGALSSLKFQNLKQLEHIKNVDDRERNLNQQLVLVEQHLTEIRMDQLKCSEALQDALSSIEKLRNQLAATEKKLQVTADALATRTEEADKVNFELAREKELNLKLQKKVEVFETQKSKFGSGSSNNSSAGNDVSELLDQYKALLKCSSCRRNFKDHVLTRCMHVFCKNCIDARIETRQRKCPTCGDSFGVNDVRQIFL</sequence>
<dbReference type="Pfam" id="PF00097">
    <property type="entry name" value="zf-C3HC4"/>
    <property type="match status" value="1"/>
</dbReference>
<evidence type="ECO:0000259" key="17">
    <source>
        <dbReference type="PROSITE" id="PS50089"/>
    </source>
</evidence>
<organism evidence="18 19">
    <name type="scientific">Smittium megazygosporum</name>
    <dbReference type="NCBI Taxonomy" id="133381"/>
    <lineage>
        <taxon>Eukaryota</taxon>
        <taxon>Fungi</taxon>
        <taxon>Fungi incertae sedis</taxon>
        <taxon>Zoopagomycota</taxon>
        <taxon>Kickxellomycotina</taxon>
        <taxon>Harpellomycetes</taxon>
        <taxon>Harpellales</taxon>
        <taxon>Legeriomycetaceae</taxon>
        <taxon>Smittium</taxon>
    </lineage>
</organism>
<keyword evidence="9 14" id="KW-0862">Zinc</keyword>
<dbReference type="SMART" id="SM00184">
    <property type="entry name" value="RING"/>
    <property type="match status" value="1"/>
</dbReference>
<evidence type="ECO:0000256" key="13">
    <source>
        <dbReference type="PROSITE-ProRule" id="PRU00175"/>
    </source>
</evidence>
<feature type="compositionally biased region" description="Polar residues" evidence="16">
    <location>
        <begin position="260"/>
        <end position="269"/>
    </location>
</feature>
<evidence type="ECO:0000256" key="1">
    <source>
        <dbReference type="ARBA" id="ARBA00000900"/>
    </source>
</evidence>
<feature type="coiled-coil region" evidence="15">
    <location>
        <begin position="661"/>
        <end position="723"/>
    </location>
</feature>
<dbReference type="InterPro" id="IPR018957">
    <property type="entry name" value="Znf_C3HC4_RING-type"/>
</dbReference>
<reference evidence="18 19" key="1">
    <citation type="journal article" date="2018" name="MBio">
        <title>Comparative Genomics Reveals the Core Gene Toolbox for the Fungus-Insect Symbiosis.</title>
        <authorList>
            <person name="Wang Y."/>
            <person name="Stata M."/>
            <person name="Wang W."/>
            <person name="Stajich J.E."/>
            <person name="White M.M."/>
            <person name="Moncalvo J.M."/>
        </authorList>
    </citation>
    <scope>NUCLEOTIDE SEQUENCE [LARGE SCALE GENOMIC DNA]</scope>
    <source>
        <strain evidence="18 19">SC-DP-2</strain>
    </source>
</reference>
<dbReference type="CDD" id="cd16499">
    <property type="entry name" value="RING-HC_Bre1-like"/>
    <property type="match status" value="1"/>
</dbReference>
<evidence type="ECO:0000313" key="18">
    <source>
        <dbReference type="EMBL" id="PVU98883.1"/>
    </source>
</evidence>
<dbReference type="EMBL" id="MBFS01002336">
    <property type="protein sequence ID" value="PVU98883.1"/>
    <property type="molecule type" value="Genomic_DNA"/>
</dbReference>
<dbReference type="InterPro" id="IPR013083">
    <property type="entry name" value="Znf_RING/FYVE/PHD"/>
</dbReference>
<dbReference type="PROSITE" id="PS50089">
    <property type="entry name" value="ZF_RING_2"/>
    <property type="match status" value="1"/>
</dbReference>
<keyword evidence="19" id="KW-1185">Reference proteome</keyword>
<feature type="coiled-coil region" evidence="15">
    <location>
        <begin position="577"/>
        <end position="604"/>
    </location>
</feature>
<comment type="caution">
    <text evidence="18">The sequence shown here is derived from an EMBL/GenBank/DDBJ whole genome shotgun (WGS) entry which is preliminary data.</text>
</comment>
<dbReference type="Proteomes" id="UP000245609">
    <property type="component" value="Unassembled WGS sequence"/>
</dbReference>
<dbReference type="PANTHER" id="PTHR23163:SF0">
    <property type="entry name" value="E3 UBIQUITIN-PROTEIN LIGASE BRE1"/>
    <property type="match status" value="1"/>
</dbReference>
<evidence type="ECO:0000256" key="16">
    <source>
        <dbReference type="SAM" id="MobiDB-lite"/>
    </source>
</evidence>
<feature type="coiled-coil region" evidence="15">
    <location>
        <begin position="372"/>
        <end position="399"/>
    </location>
</feature>
<feature type="domain" description="RING-type" evidence="17">
    <location>
        <begin position="754"/>
        <end position="792"/>
    </location>
</feature>
<keyword evidence="5 14" id="KW-0808">Transferase</keyword>
<keyword evidence="7 13" id="KW-0863">Zinc-finger</keyword>
<dbReference type="InterPro" id="IPR017907">
    <property type="entry name" value="Znf_RING_CS"/>
</dbReference>
<dbReference type="SUPFAM" id="SSF57850">
    <property type="entry name" value="RING/U-box"/>
    <property type="match status" value="1"/>
</dbReference>
<dbReference type="GO" id="GO:0033503">
    <property type="term" value="C:HULC complex"/>
    <property type="evidence" value="ECO:0007669"/>
    <property type="project" value="TreeGrafter"/>
</dbReference>